<reference evidence="3 4" key="1">
    <citation type="journal article" date="2016" name="Nat. Commun.">
        <title>Thousands of microbial genomes shed light on interconnected biogeochemical processes in an aquifer system.</title>
        <authorList>
            <person name="Anantharaman K."/>
            <person name="Brown C.T."/>
            <person name="Hug L.A."/>
            <person name="Sharon I."/>
            <person name="Castelle C.J."/>
            <person name="Probst A.J."/>
            <person name="Thomas B.C."/>
            <person name="Singh A."/>
            <person name="Wilkins M.J."/>
            <person name="Karaoz U."/>
            <person name="Brodie E.L."/>
            <person name="Williams K.H."/>
            <person name="Hubbard S.S."/>
            <person name="Banfield J.F."/>
        </authorList>
    </citation>
    <scope>NUCLEOTIDE SEQUENCE [LARGE SCALE GENOMIC DNA]</scope>
</reference>
<dbReference type="Gene3D" id="3.40.1350.10">
    <property type="match status" value="1"/>
</dbReference>
<proteinExistence type="inferred from homology"/>
<dbReference type="GO" id="GO:0003676">
    <property type="term" value="F:nucleic acid binding"/>
    <property type="evidence" value="ECO:0007669"/>
    <property type="project" value="InterPro"/>
</dbReference>
<sequence>MTDKKTKWLKIRIFEKTQLLTKFMAKHNETGTIGENIATNFLIKKGFNVICRNYNRKWGELDIVAQKDKVLHFIEVKTVSRSSYGGRFEQEVNNYRPEDNMHPWKIKRLQRVIQTYLLETYKQQETDWQFDLACVFLDQEKRIAKIRFMENIIL</sequence>
<name>A0A1G2TYG1_9BACT</name>
<dbReference type="AlphaFoldDB" id="A0A1G2TYG1"/>
<evidence type="ECO:0000256" key="1">
    <source>
        <dbReference type="ARBA" id="ARBA00006738"/>
    </source>
</evidence>
<evidence type="ECO:0000256" key="2">
    <source>
        <dbReference type="HAMAP-Rule" id="MF_00048"/>
    </source>
</evidence>
<dbReference type="SUPFAM" id="SSF52980">
    <property type="entry name" value="Restriction endonuclease-like"/>
    <property type="match status" value="1"/>
</dbReference>
<dbReference type="InterPro" id="IPR003509">
    <property type="entry name" value="UPF0102_YraN-like"/>
</dbReference>
<protein>
    <recommendedName>
        <fullName evidence="2">UPF0102 protein A3A96_03285</fullName>
    </recommendedName>
</protein>
<dbReference type="InterPro" id="IPR011856">
    <property type="entry name" value="tRNA_endonuc-like_dom_sf"/>
</dbReference>
<dbReference type="STRING" id="1802758.A3A96_03285"/>
<comment type="similarity">
    <text evidence="1 2">Belongs to the UPF0102 family.</text>
</comment>
<gene>
    <name evidence="3" type="ORF">A3A96_03285</name>
</gene>
<comment type="caution">
    <text evidence="3">The sequence shown here is derived from an EMBL/GenBank/DDBJ whole genome shotgun (WGS) entry which is preliminary data.</text>
</comment>
<dbReference type="PANTHER" id="PTHR34039:SF1">
    <property type="entry name" value="UPF0102 PROTEIN YRAN"/>
    <property type="match status" value="1"/>
</dbReference>
<dbReference type="HAMAP" id="MF_00048">
    <property type="entry name" value="UPF0102"/>
    <property type="match status" value="1"/>
</dbReference>
<dbReference type="Pfam" id="PF02021">
    <property type="entry name" value="UPF0102"/>
    <property type="match status" value="1"/>
</dbReference>
<evidence type="ECO:0000313" key="4">
    <source>
        <dbReference type="Proteomes" id="UP000177707"/>
    </source>
</evidence>
<accession>A0A1G2TYG1</accession>
<dbReference type="PANTHER" id="PTHR34039">
    <property type="entry name" value="UPF0102 PROTEIN YRAN"/>
    <property type="match status" value="1"/>
</dbReference>
<evidence type="ECO:0000313" key="3">
    <source>
        <dbReference type="EMBL" id="OHB01660.1"/>
    </source>
</evidence>
<dbReference type="Proteomes" id="UP000177707">
    <property type="component" value="Unassembled WGS sequence"/>
</dbReference>
<organism evidence="3 4">
    <name type="scientific">Candidatus Zambryskibacteria bacterium RIFCSPLOWO2_01_FULL_39_39</name>
    <dbReference type="NCBI Taxonomy" id="1802758"/>
    <lineage>
        <taxon>Bacteria</taxon>
        <taxon>Candidatus Zambryskiibacteriota</taxon>
    </lineage>
</organism>
<dbReference type="EMBL" id="MHWB01000011">
    <property type="protein sequence ID" value="OHB01660.1"/>
    <property type="molecule type" value="Genomic_DNA"/>
</dbReference>
<dbReference type="InterPro" id="IPR011335">
    <property type="entry name" value="Restrct_endonuc-II-like"/>
</dbReference>